<evidence type="ECO:0000256" key="1">
    <source>
        <dbReference type="SAM" id="Phobius"/>
    </source>
</evidence>
<dbReference type="Proteomes" id="UP000016934">
    <property type="component" value="Unassembled WGS sequence"/>
</dbReference>
<name>M2RS31_COCSN</name>
<feature type="transmembrane region" description="Helical" evidence="1">
    <location>
        <begin position="23"/>
        <end position="41"/>
    </location>
</feature>
<reference evidence="2 3" key="1">
    <citation type="journal article" date="2012" name="PLoS Pathog.">
        <title>Diverse lifestyles and strategies of plant pathogenesis encoded in the genomes of eighteen Dothideomycetes fungi.</title>
        <authorList>
            <person name="Ohm R.A."/>
            <person name="Feau N."/>
            <person name="Henrissat B."/>
            <person name="Schoch C.L."/>
            <person name="Horwitz B.A."/>
            <person name="Barry K.W."/>
            <person name="Condon B.J."/>
            <person name="Copeland A.C."/>
            <person name="Dhillon B."/>
            <person name="Glaser F."/>
            <person name="Hesse C.N."/>
            <person name="Kosti I."/>
            <person name="LaButti K."/>
            <person name="Lindquist E.A."/>
            <person name="Lucas S."/>
            <person name="Salamov A.A."/>
            <person name="Bradshaw R.E."/>
            <person name="Ciuffetti L."/>
            <person name="Hamelin R.C."/>
            <person name="Kema G.H.J."/>
            <person name="Lawrence C."/>
            <person name="Scott J.A."/>
            <person name="Spatafora J.W."/>
            <person name="Turgeon B.G."/>
            <person name="de Wit P.J.G.M."/>
            <person name="Zhong S."/>
            <person name="Goodwin S.B."/>
            <person name="Grigoriev I.V."/>
        </authorList>
    </citation>
    <scope>NUCLEOTIDE SEQUENCE [LARGE SCALE GENOMIC DNA]</scope>
    <source>
        <strain evidence="3">ND90Pr / ATCC 201652</strain>
    </source>
</reference>
<gene>
    <name evidence="2" type="ORF">COCSADRAFT_209516</name>
</gene>
<keyword evidence="1" id="KW-1133">Transmembrane helix</keyword>
<organism evidence="2 3">
    <name type="scientific">Cochliobolus sativus (strain ND90Pr / ATCC 201652)</name>
    <name type="common">Common root rot and spot blotch fungus</name>
    <name type="synonym">Bipolaris sorokiniana</name>
    <dbReference type="NCBI Taxonomy" id="665912"/>
    <lineage>
        <taxon>Eukaryota</taxon>
        <taxon>Fungi</taxon>
        <taxon>Dikarya</taxon>
        <taxon>Ascomycota</taxon>
        <taxon>Pezizomycotina</taxon>
        <taxon>Dothideomycetes</taxon>
        <taxon>Pleosporomycetidae</taxon>
        <taxon>Pleosporales</taxon>
        <taxon>Pleosporineae</taxon>
        <taxon>Pleosporaceae</taxon>
        <taxon>Bipolaris</taxon>
    </lineage>
</organism>
<dbReference type="GeneID" id="19134374"/>
<dbReference type="HOGENOM" id="CLU_3087089_0_0_1"/>
<accession>M2RS31</accession>
<dbReference type="AlphaFoldDB" id="M2RS31"/>
<keyword evidence="1" id="KW-0472">Membrane</keyword>
<keyword evidence="3" id="KW-1185">Reference proteome</keyword>
<dbReference type="OrthoDB" id="10403804at2759"/>
<keyword evidence="1" id="KW-0812">Transmembrane</keyword>
<dbReference type="RefSeq" id="XP_007694725.1">
    <property type="nucleotide sequence ID" value="XM_007696535.1"/>
</dbReference>
<dbReference type="EMBL" id="KB445637">
    <property type="protein sequence ID" value="EMD69389.1"/>
    <property type="molecule type" value="Genomic_DNA"/>
</dbReference>
<evidence type="ECO:0000313" key="2">
    <source>
        <dbReference type="EMBL" id="EMD69389.1"/>
    </source>
</evidence>
<sequence length="52" mass="5935">MTVITVNPVFIHRKQVSQLQTTAVYLCSTVECSATIHLIMVPTKRNMKHFMS</sequence>
<evidence type="ECO:0000313" key="3">
    <source>
        <dbReference type="Proteomes" id="UP000016934"/>
    </source>
</evidence>
<protein>
    <submittedName>
        <fullName evidence="2">Uncharacterized protein</fullName>
    </submittedName>
</protein>
<reference evidence="3" key="2">
    <citation type="journal article" date="2013" name="PLoS Genet.">
        <title>Comparative genome structure, secondary metabolite, and effector coding capacity across Cochliobolus pathogens.</title>
        <authorList>
            <person name="Condon B.J."/>
            <person name="Leng Y."/>
            <person name="Wu D."/>
            <person name="Bushley K.E."/>
            <person name="Ohm R.A."/>
            <person name="Otillar R."/>
            <person name="Martin J."/>
            <person name="Schackwitz W."/>
            <person name="Grimwood J."/>
            <person name="MohdZainudin N."/>
            <person name="Xue C."/>
            <person name="Wang R."/>
            <person name="Manning V.A."/>
            <person name="Dhillon B."/>
            <person name="Tu Z.J."/>
            <person name="Steffenson B.J."/>
            <person name="Salamov A."/>
            <person name="Sun H."/>
            <person name="Lowry S."/>
            <person name="LaButti K."/>
            <person name="Han J."/>
            <person name="Copeland A."/>
            <person name="Lindquist E."/>
            <person name="Barry K."/>
            <person name="Schmutz J."/>
            <person name="Baker S.E."/>
            <person name="Ciuffetti L.M."/>
            <person name="Grigoriev I.V."/>
            <person name="Zhong S."/>
            <person name="Turgeon B.G."/>
        </authorList>
    </citation>
    <scope>NUCLEOTIDE SEQUENCE [LARGE SCALE GENOMIC DNA]</scope>
    <source>
        <strain evidence="3">ND90Pr / ATCC 201652</strain>
    </source>
</reference>
<proteinExistence type="predicted"/>
<dbReference type="KEGG" id="bsc:COCSADRAFT_209516"/>